<evidence type="ECO:0000256" key="2">
    <source>
        <dbReference type="ARBA" id="ARBA00006521"/>
    </source>
</evidence>
<keyword evidence="9" id="KW-0408">Iron</keyword>
<organism evidence="14 15">
    <name type="scientific">Parachitinimonas caeni</name>
    <dbReference type="NCBI Taxonomy" id="3031301"/>
    <lineage>
        <taxon>Bacteria</taxon>
        <taxon>Pseudomonadati</taxon>
        <taxon>Pseudomonadota</taxon>
        <taxon>Betaproteobacteria</taxon>
        <taxon>Neisseriales</taxon>
        <taxon>Chitinibacteraceae</taxon>
        <taxon>Parachitinimonas</taxon>
    </lineage>
</organism>
<dbReference type="SMART" id="SM00986">
    <property type="entry name" value="UDG"/>
    <property type="match status" value="1"/>
</dbReference>
<comment type="catalytic activity">
    <reaction evidence="1">
        <text>Hydrolyzes single-stranded DNA or mismatched double-stranded DNA and polynucleotides, releasing free uracil.</text>
        <dbReference type="EC" id="3.2.2.27"/>
    </reaction>
</comment>
<comment type="caution">
    <text evidence="14">The sequence shown here is derived from an EMBL/GenBank/DDBJ whole genome shotgun (WGS) entry which is preliminary data.</text>
</comment>
<dbReference type="InterPro" id="IPR005122">
    <property type="entry name" value="Uracil-DNA_glycosylase-like"/>
</dbReference>
<comment type="similarity">
    <text evidence="2">Belongs to the uracil-DNA glycosylase (UDG) superfamily. Type 4 (UDGa) family.</text>
</comment>
<reference evidence="14" key="1">
    <citation type="submission" date="2023-03" db="EMBL/GenBank/DDBJ databases">
        <title>Chitinimonas shenzhenensis gen. nov., sp. nov., a novel member of family Burkholderiaceae isolated from activated sludge collected in Shen Zhen, China.</title>
        <authorList>
            <person name="Wang X."/>
        </authorList>
    </citation>
    <scope>NUCLEOTIDE SEQUENCE</scope>
    <source>
        <strain evidence="14">DQS-5</strain>
    </source>
</reference>
<name>A0ABT7DW33_9NEIS</name>
<evidence type="ECO:0000313" key="14">
    <source>
        <dbReference type="EMBL" id="MDK2124266.1"/>
    </source>
</evidence>
<dbReference type="Pfam" id="PF03167">
    <property type="entry name" value="UDG"/>
    <property type="match status" value="1"/>
</dbReference>
<dbReference type="InterPro" id="IPR036895">
    <property type="entry name" value="Uracil-DNA_glycosylase-like_sf"/>
</dbReference>
<dbReference type="PANTHER" id="PTHR33693:SF1">
    <property type="entry name" value="TYPE-4 URACIL-DNA GLYCOSYLASE"/>
    <property type="match status" value="1"/>
</dbReference>
<evidence type="ECO:0000256" key="4">
    <source>
        <dbReference type="ARBA" id="ARBA00019403"/>
    </source>
</evidence>
<keyword evidence="10" id="KW-0411">Iron-sulfur</keyword>
<evidence type="ECO:0000256" key="3">
    <source>
        <dbReference type="ARBA" id="ARBA00012030"/>
    </source>
</evidence>
<dbReference type="InterPro" id="IPR005273">
    <property type="entry name" value="Ura-DNA_glyco_family4"/>
</dbReference>
<keyword evidence="11" id="KW-0234">DNA repair</keyword>
<keyword evidence="15" id="KW-1185">Reference proteome</keyword>
<evidence type="ECO:0000256" key="1">
    <source>
        <dbReference type="ARBA" id="ARBA00001400"/>
    </source>
</evidence>
<evidence type="ECO:0000259" key="13">
    <source>
        <dbReference type="SMART" id="SM00986"/>
    </source>
</evidence>
<keyword evidence="14" id="KW-0326">Glycosidase</keyword>
<feature type="domain" description="Uracil-DNA glycosylase-like" evidence="13">
    <location>
        <begin position="142"/>
        <end position="289"/>
    </location>
</feature>
<dbReference type="InterPro" id="IPR051536">
    <property type="entry name" value="UDG_Type-4/5"/>
</dbReference>
<feature type="region of interest" description="Disordered" evidence="12">
    <location>
        <begin position="76"/>
        <end position="110"/>
    </location>
</feature>
<proteinExistence type="inferred from homology"/>
<keyword evidence="8 14" id="KW-0378">Hydrolase</keyword>
<dbReference type="Gene3D" id="3.40.470.10">
    <property type="entry name" value="Uracil-DNA glycosylase-like domain"/>
    <property type="match status" value="1"/>
</dbReference>
<dbReference type="EMBL" id="JARRAF010000008">
    <property type="protein sequence ID" value="MDK2124266.1"/>
    <property type="molecule type" value="Genomic_DNA"/>
</dbReference>
<dbReference type="GO" id="GO:0004844">
    <property type="term" value="F:uracil DNA N-glycosylase activity"/>
    <property type="evidence" value="ECO:0007669"/>
    <property type="project" value="UniProtKB-EC"/>
</dbReference>
<protein>
    <recommendedName>
        <fullName evidence="4">Type-4 uracil-DNA glycosylase</fullName>
        <ecNumber evidence="3">3.2.2.27</ecNumber>
    </recommendedName>
</protein>
<evidence type="ECO:0000256" key="12">
    <source>
        <dbReference type="SAM" id="MobiDB-lite"/>
    </source>
</evidence>
<dbReference type="NCBIfam" id="TIGR00758">
    <property type="entry name" value="UDG_fam4"/>
    <property type="match status" value="1"/>
</dbReference>
<dbReference type="CDD" id="cd10030">
    <property type="entry name" value="UDG-F4_TTUDGA_SPO1dp_like"/>
    <property type="match status" value="1"/>
</dbReference>
<evidence type="ECO:0000256" key="10">
    <source>
        <dbReference type="ARBA" id="ARBA00023014"/>
    </source>
</evidence>
<keyword evidence="6" id="KW-0479">Metal-binding</keyword>
<sequence>MTRHDIILEELGLAPLWIRRELLQALAEQEAEQAEAAAFVGHDEAHPPHPADTLEPPPAEARMAPAEEMHRSAPVIPINRPSSKSGSHAAPTSPANTEIDPEEQSRQQRAARIAGLSWDELQAEISQCRACGLCEGRTQTVFGVGQPGATWMVVGEAPGAEEDKRGEPFVGQAGKLLDQMLFSVSAKRNQEVYIGNVLKCRPPGNRNPQPGEVALCAPFLLRQIALIQPKLIIASGRFAVQTLLSSTAPISALRGKVHQYGDTPVVVTYHPAYLLRNLPDKAKAWQDLLLARRTVNPARALPPQQATDEDSSD</sequence>
<dbReference type="Proteomes" id="UP001172778">
    <property type="component" value="Unassembled WGS sequence"/>
</dbReference>
<evidence type="ECO:0000256" key="9">
    <source>
        <dbReference type="ARBA" id="ARBA00023004"/>
    </source>
</evidence>
<evidence type="ECO:0000256" key="7">
    <source>
        <dbReference type="ARBA" id="ARBA00022763"/>
    </source>
</evidence>
<dbReference type="EC" id="3.2.2.27" evidence="3"/>
<evidence type="ECO:0000256" key="11">
    <source>
        <dbReference type="ARBA" id="ARBA00023204"/>
    </source>
</evidence>
<evidence type="ECO:0000313" key="15">
    <source>
        <dbReference type="Proteomes" id="UP001172778"/>
    </source>
</evidence>
<keyword evidence="7" id="KW-0227">DNA damage</keyword>
<dbReference type="RefSeq" id="WP_284100574.1">
    <property type="nucleotide sequence ID" value="NZ_JARRAF010000008.1"/>
</dbReference>
<dbReference type="SMART" id="SM00987">
    <property type="entry name" value="UreE_C"/>
    <property type="match status" value="1"/>
</dbReference>
<dbReference type="PANTHER" id="PTHR33693">
    <property type="entry name" value="TYPE-5 URACIL-DNA GLYCOSYLASE"/>
    <property type="match status" value="1"/>
</dbReference>
<dbReference type="SUPFAM" id="SSF52141">
    <property type="entry name" value="Uracil-DNA glycosylase-like"/>
    <property type="match status" value="1"/>
</dbReference>
<gene>
    <name evidence="14" type="ORF">PZA18_09415</name>
</gene>
<evidence type="ECO:0000256" key="6">
    <source>
        <dbReference type="ARBA" id="ARBA00022723"/>
    </source>
</evidence>
<keyword evidence="5" id="KW-0004">4Fe-4S</keyword>
<accession>A0ABT7DW33</accession>
<evidence type="ECO:0000256" key="5">
    <source>
        <dbReference type="ARBA" id="ARBA00022485"/>
    </source>
</evidence>
<evidence type="ECO:0000256" key="8">
    <source>
        <dbReference type="ARBA" id="ARBA00022801"/>
    </source>
</evidence>